<dbReference type="InterPro" id="IPR013520">
    <property type="entry name" value="Ribonucl_H"/>
</dbReference>
<feature type="region of interest" description="Disordered" evidence="5">
    <location>
        <begin position="232"/>
        <end position="257"/>
    </location>
</feature>
<feature type="region of interest" description="Disordered" evidence="5">
    <location>
        <begin position="98"/>
        <end position="146"/>
    </location>
</feature>
<evidence type="ECO:0000259" key="6">
    <source>
        <dbReference type="SMART" id="SM00479"/>
    </source>
</evidence>
<sequence length="659" mass="72800">MFSSAQLFKNVACPDREKCVLTNCIFSHDPEVTAVIAPEAIASNRTDPGEVIEQSLRDGNDRKRQKLDDGSAVVKQSLEPSISRKKDTFVGLLTDEKLDPSSTIPARQGPINKSRSTNANQVKVKTTSRPISPPPVPSRETLNPRMVPSAPAQHGLRMTYLKALLEAVKELNQEVSRDEDPKVRSLSMTESELIRYVMDEEERLARENPSIYGNQIKLQIVKAKRMSVTEWVQTRTQSNKPEEHKPEKPTTKSLDTGLTPTQELFMVKGLVTPREGLVAGGYIMEAPSQEDIAAAQEADLVSPWRTCDRCGTHFQVFPERREDGALTSGGACTHHWGKLIHPQKKKTDHIEGHKEPLFSCCQTASGSTGCTTAPTHVFKKSGPKGLAAVLPFEATPPNPNAGPQDPVCFDCEMAYTCYGLELIRVTAVTWPQGALLLDVLVRPLGQILDFNSRFSGVFPDHFLNAEEFDISAWVAKRAAERDTDVSSDQNTEESLKIVASPAVARSVLTSMISPDTPLIGHGLENDLNAIRLIHPTIVDTVFLFPHPRGLPYRNALRNLTSQHLGRSIQVAGAAGHDSLEDAKATGDLVRFKVKKDWSWMQQKGWTLEDGQFIQPDGNIAEDLPSRLKDYWMSKLKKGKRKIAQTDGCEDTSESESSAE</sequence>
<dbReference type="Gene3D" id="3.30.420.10">
    <property type="entry name" value="Ribonuclease H-like superfamily/Ribonuclease H"/>
    <property type="match status" value="1"/>
</dbReference>
<keyword evidence="2" id="KW-0540">Nuclease</keyword>
<dbReference type="CDD" id="cd06145">
    <property type="entry name" value="REX1_like"/>
    <property type="match status" value="1"/>
</dbReference>
<accession>A0A9P4IJJ3</accession>
<dbReference type="EMBL" id="ML978122">
    <property type="protein sequence ID" value="KAF2102740.1"/>
    <property type="molecule type" value="Genomic_DNA"/>
</dbReference>
<dbReference type="SMART" id="SM00479">
    <property type="entry name" value="EXOIII"/>
    <property type="match status" value="1"/>
</dbReference>
<dbReference type="AlphaFoldDB" id="A0A9P4IJJ3"/>
<feature type="domain" description="Exonuclease" evidence="6">
    <location>
        <begin position="405"/>
        <end position="598"/>
    </location>
</feature>
<comment type="caution">
    <text evidence="7">The sequence shown here is derived from an EMBL/GenBank/DDBJ whole genome shotgun (WGS) entry which is preliminary data.</text>
</comment>
<dbReference type="GO" id="GO:0004527">
    <property type="term" value="F:exonuclease activity"/>
    <property type="evidence" value="ECO:0007669"/>
    <property type="project" value="UniProtKB-KW"/>
</dbReference>
<dbReference type="PANTHER" id="PTHR12801:SF112">
    <property type="entry name" value="RNA EXONUCLEASE 3"/>
    <property type="match status" value="1"/>
</dbReference>
<dbReference type="InterPro" id="IPR012337">
    <property type="entry name" value="RNaseH-like_sf"/>
</dbReference>
<dbReference type="InterPro" id="IPR036397">
    <property type="entry name" value="RNaseH_sf"/>
</dbReference>
<feature type="compositionally biased region" description="Acidic residues" evidence="5">
    <location>
        <begin position="647"/>
        <end position="659"/>
    </location>
</feature>
<keyword evidence="3" id="KW-0378">Hydrolase</keyword>
<dbReference type="Proteomes" id="UP000799772">
    <property type="component" value="Unassembled WGS sequence"/>
</dbReference>
<comment type="similarity">
    <text evidence="1">Belongs to the REXO1/REXO3 family.</text>
</comment>
<dbReference type="InterPro" id="IPR047021">
    <property type="entry name" value="REXO1/3/4-like"/>
</dbReference>
<protein>
    <recommendedName>
        <fullName evidence="6">Exonuclease domain-containing protein</fullName>
    </recommendedName>
</protein>
<organism evidence="7 8">
    <name type="scientific">Rhizodiscina lignyota</name>
    <dbReference type="NCBI Taxonomy" id="1504668"/>
    <lineage>
        <taxon>Eukaryota</taxon>
        <taxon>Fungi</taxon>
        <taxon>Dikarya</taxon>
        <taxon>Ascomycota</taxon>
        <taxon>Pezizomycotina</taxon>
        <taxon>Dothideomycetes</taxon>
        <taxon>Pleosporomycetidae</taxon>
        <taxon>Aulographales</taxon>
        <taxon>Rhizodiscinaceae</taxon>
        <taxon>Rhizodiscina</taxon>
    </lineage>
</organism>
<feature type="compositionally biased region" description="Basic and acidic residues" evidence="5">
    <location>
        <begin position="240"/>
        <end position="250"/>
    </location>
</feature>
<dbReference type="OrthoDB" id="3996471at2759"/>
<evidence type="ECO:0000256" key="4">
    <source>
        <dbReference type="ARBA" id="ARBA00022839"/>
    </source>
</evidence>
<evidence type="ECO:0000256" key="5">
    <source>
        <dbReference type="SAM" id="MobiDB-lite"/>
    </source>
</evidence>
<evidence type="ECO:0000313" key="7">
    <source>
        <dbReference type="EMBL" id="KAF2102740.1"/>
    </source>
</evidence>
<feature type="compositionally biased region" description="Polar residues" evidence="5">
    <location>
        <begin position="100"/>
        <end position="127"/>
    </location>
</feature>
<dbReference type="InterPro" id="IPR034922">
    <property type="entry name" value="REX1-like_exo"/>
</dbReference>
<keyword evidence="8" id="KW-1185">Reference proteome</keyword>
<dbReference type="GO" id="GO:0005634">
    <property type="term" value="C:nucleus"/>
    <property type="evidence" value="ECO:0007669"/>
    <property type="project" value="TreeGrafter"/>
</dbReference>
<evidence type="ECO:0000256" key="3">
    <source>
        <dbReference type="ARBA" id="ARBA00022801"/>
    </source>
</evidence>
<evidence type="ECO:0000313" key="8">
    <source>
        <dbReference type="Proteomes" id="UP000799772"/>
    </source>
</evidence>
<dbReference type="SUPFAM" id="SSF53098">
    <property type="entry name" value="Ribonuclease H-like"/>
    <property type="match status" value="1"/>
</dbReference>
<dbReference type="PANTHER" id="PTHR12801">
    <property type="entry name" value="RNA EXONUCLEASE REXO1 / RECO3 FAMILY MEMBER-RELATED"/>
    <property type="match status" value="1"/>
</dbReference>
<proteinExistence type="inferred from homology"/>
<evidence type="ECO:0000256" key="2">
    <source>
        <dbReference type="ARBA" id="ARBA00022722"/>
    </source>
</evidence>
<evidence type="ECO:0000256" key="1">
    <source>
        <dbReference type="ARBA" id="ARBA00006357"/>
    </source>
</evidence>
<feature type="region of interest" description="Disordered" evidence="5">
    <location>
        <begin position="638"/>
        <end position="659"/>
    </location>
</feature>
<dbReference type="GO" id="GO:0003676">
    <property type="term" value="F:nucleic acid binding"/>
    <property type="evidence" value="ECO:0007669"/>
    <property type="project" value="InterPro"/>
</dbReference>
<reference evidence="7" key="1">
    <citation type="journal article" date="2020" name="Stud. Mycol.">
        <title>101 Dothideomycetes genomes: a test case for predicting lifestyles and emergence of pathogens.</title>
        <authorList>
            <person name="Haridas S."/>
            <person name="Albert R."/>
            <person name="Binder M."/>
            <person name="Bloem J."/>
            <person name="Labutti K."/>
            <person name="Salamov A."/>
            <person name="Andreopoulos B."/>
            <person name="Baker S."/>
            <person name="Barry K."/>
            <person name="Bills G."/>
            <person name="Bluhm B."/>
            <person name="Cannon C."/>
            <person name="Castanera R."/>
            <person name="Culley D."/>
            <person name="Daum C."/>
            <person name="Ezra D."/>
            <person name="Gonzalez J."/>
            <person name="Henrissat B."/>
            <person name="Kuo A."/>
            <person name="Liang C."/>
            <person name="Lipzen A."/>
            <person name="Lutzoni F."/>
            <person name="Magnuson J."/>
            <person name="Mondo S."/>
            <person name="Nolan M."/>
            <person name="Ohm R."/>
            <person name="Pangilinan J."/>
            <person name="Park H.-J."/>
            <person name="Ramirez L."/>
            <person name="Alfaro M."/>
            <person name="Sun H."/>
            <person name="Tritt A."/>
            <person name="Yoshinaga Y."/>
            <person name="Zwiers L.-H."/>
            <person name="Turgeon B."/>
            <person name="Goodwin S."/>
            <person name="Spatafora J."/>
            <person name="Crous P."/>
            <person name="Grigoriev I."/>
        </authorList>
    </citation>
    <scope>NUCLEOTIDE SEQUENCE</scope>
    <source>
        <strain evidence="7">CBS 133067</strain>
    </source>
</reference>
<keyword evidence="4" id="KW-0269">Exonuclease</keyword>
<gene>
    <name evidence="7" type="ORF">NA57DRAFT_63573</name>
</gene>
<name>A0A9P4IJJ3_9PEZI</name>